<keyword evidence="6" id="KW-0812">Transmembrane</keyword>
<evidence type="ECO:0000256" key="2">
    <source>
        <dbReference type="ARBA" id="ARBA00022679"/>
    </source>
</evidence>
<keyword evidence="2" id="KW-0808">Transferase</keyword>
<dbReference type="InterPro" id="IPR021820">
    <property type="entry name" value="S-locus_recpt_kinase_C"/>
</dbReference>
<protein>
    <submittedName>
        <fullName evidence="8">G-type lectin S-receptor-like serine/threonine-protein kinase SD1-1</fullName>
    </submittedName>
</protein>
<dbReference type="OrthoDB" id="4062651at2759"/>
<proteinExistence type="predicted"/>
<dbReference type="PaxDb" id="4097-A0A1S4AVJ1"/>
<dbReference type="InterPro" id="IPR011009">
    <property type="entry name" value="Kinase-like_dom_sf"/>
</dbReference>
<keyword evidence="3" id="KW-0547">Nucleotide-binding</keyword>
<organism evidence="8">
    <name type="scientific">Nicotiana tabacum</name>
    <name type="common">Common tobacco</name>
    <dbReference type="NCBI Taxonomy" id="4097"/>
    <lineage>
        <taxon>Eukaryota</taxon>
        <taxon>Viridiplantae</taxon>
        <taxon>Streptophyta</taxon>
        <taxon>Embryophyta</taxon>
        <taxon>Tracheophyta</taxon>
        <taxon>Spermatophyta</taxon>
        <taxon>Magnoliopsida</taxon>
        <taxon>eudicotyledons</taxon>
        <taxon>Gunneridae</taxon>
        <taxon>Pentapetalae</taxon>
        <taxon>asterids</taxon>
        <taxon>lamiids</taxon>
        <taxon>Solanales</taxon>
        <taxon>Solanaceae</taxon>
        <taxon>Nicotianoideae</taxon>
        <taxon>Nicotianeae</taxon>
        <taxon>Nicotiana</taxon>
    </lineage>
</organism>
<keyword evidence="1" id="KW-0723">Serine/threonine-protein kinase</keyword>
<name>A0A1S4AVJ1_TOBAC</name>
<dbReference type="GO" id="GO:0004674">
    <property type="term" value="F:protein serine/threonine kinase activity"/>
    <property type="evidence" value="ECO:0007669"/>
    <property type="project" value="UniProtKB-KW"/>
</dbReference>
<evidence type="ECO:0000256" key="1">
    <source>
        <dbReference type="ARBA" id="ARBA00022527"/>
    </source>
</evidence>
<dbReference type="RefSeq" id="XP_016480595.1">
    <property type="nucleotide sequence ID" value="XM_016625109.1"/>
</dbReference>
<keyword evidence="4" id="KW-0418">Kinase</keyword>
<gene>
    <name evidence="8" type="primary">LOC107801733</name>
</gene>
<evidence type="ECO:0000313" key="8">
    <source>
        <dbReference type="RefSeq" id="XP_016480595.1"/>
    </source>
</evidence>
<evidence type="ECO:0000259" key="7">
    <source>
        <dbReference type="Pfam" id="PF11883"/>
    </source>
</evidence>
<feature type="domain" description="S-locus receptor kinase C-terminal" evidence="7">
    <location>
        <begin position="85"/>
        <end position="127"/>
    </location>
</feature>
<evidence type="ECO:0000256" key="3">
    <source>
        <dbReference type="ARBA" id="ARBA00022741"/>
    </source>
</evidence>
<dbReference type="Pfam" id="PF11883">
    <property type="entry name" value="DUF3403"/>
    <property type="match status" value="1"/>
</dbReference>
<reference evidence="8" key="1">
    <citation type="submission" date="2025-08" db="UniProtKB">
        <authorList>
            <consortium name="RefSeq"/>
        </authorList>
    </citation>
    <scope>IDENTIFICATION</scope>
</reference>
<keyword evidence="6" id="KW-1133">Transmembrane helix</keyword>
<evidence type="ECO:0000256" key="5">
    <source>
        <dbReference type="ARBA" id="ARBA00022840"/>
    </source>
</evidence>
<feature type="transmembrane region" description="Helical" evidence="6">
    <location>
        <begin position="12"/>
        <end position="33"/>
    </location>
</feature>
<sequence>MWDKFAKLQHPGYAVDGIFSVISDVFSFGVLVLEIVNGKKNRRFVHPDHHLNLLGHAWILDKEGRQLEQNPEDRPNMSTVIMMLSNEGILPPPRHPGFFTERNVKDVEFSWSTQTPSSINEVTITLLYA</sequence>
<dbReference type="OMA" id="QDENCLE"/>
<keyword evidence="5" id="KW-0067">ATP-binding</keyword>
<dbReference type="KEGG" id="nta:107801733"/>
<dbReference type="STRING" id="4097.A0A1S4AVJ1"/>
<accession>A0A1S4AVJ1</accession>
<dbReference type="AlphaFoldDB" id="A0A1S4AVJ1"/>
<dbReference type="SUPFAM" id="SSF56112">
    <property type="entry name" value="Protein kinase-like (PK-like)"/>
    <property type="match status" value="1"/>
</dbReference>
<evidence type="ECO:0000256" key="4">
    <source>
        <dbReference type="ARBA" id="ARBA00022777"/>
    </source>
</evidence>
<dbReference type="GO" id="GO:0005524">
    <property type="term" value="F:ATP binding"/>
    <property type="evidence" value="ECO:0007669"/>
    <property type="project" value="UniProtKB-KW"/>
</dbReference>
<evidence type="ECO:0000256" key="6">
    <source>
        <dbReference type="SAM" id="Phobius"/>
    </source>
</evidence>
<dbReference type="PANTHER" id="PTHR27002">
    <property type="entry name" value="RECEPTOR-LIKE SERINE/THREONINE-PROTEIN KINASE SD1-8"/>
    <property type="match status" value="1"/>
</dbReference>
<dbReference type="Gene3D" id="1.10.510.10">
    <property type="entry name" value="Transferase(Phosphotransferase) domain 1"/>
    <property type="match status" value="1"/>
</dbReference>
<keyword evidence="6" id="KW-0472">Membrane</keyword>
<dbReference type="PANTHER" id="PTHR27002:SF851">
    <property type="entry name" value="G-TYPE LECTIN S-RECEPTOR-LIKE SERINE_THREONINE-PROTEIN KINASE SD1-1"/>
    <property type="match status" value="1"/>
</dbReference>